<sequence>MPSNLPEQVKPQAPPPEPPDLPGGVPSHTICIHNVPYETLIGDVLDIVQFGTIFHIQDSIRNGSRVVALTFSEADAALGFYRDVTNHEVNLYGRRLEFTWGQGPKPFLDPNRSRAFTICDRGQLGTEQELTDYLQAFGPIDKLSIMREKGQDRAFINFLSVDSGVHAAQTFRDAGARVVPVPDRCWVAGKAKALALENNSRTIMLRNIPPGASLSDVCDQIRGGGIYRMGVVPESGLAYIHFIEHSSAVSFHRYALYNGVMVKNRRLSAVFLAQSKQIPRFLRDEIDRGVTRCLAIEGILNADMLRNDCLRYGNVERITFSETKSIVSFSAVQHALKTSRLLPTKLAYQGLKITFADDPCAAPYETDLEKAAALQAEISALLIPSNTQQQQYNAVIPTNRIKM</sequence>
<feature type="compositionally biased region" description="Pro residues" evidence="1">
    <location>
        <begin position="12"/>
        <end position="21"/>
    </location>
</feature>
<gene>
    <name evidence="2" type="ORF">C8F04DRAFT_1247435</name>
</gene>
<accession>A0AAD6TMZ2</accession>
<proteinExistence type="predicted"/>
<evidence type="ECO:0000256" key="1">
    <source>
        <dbReference type="SAM" id="MobiDB-lite"/>
    </source>
</evidence>
<comment type="caution">
    <text evidence="2">The sequence shown here is derived from an EMBL/GenBank/DDBJ whole genome shotgun (WGS) entry which is preliminary data.</text>
</comment>
<name>A0AAD6TMZ2_9AGAR</name>
<feature type="region of interest" description="Disordered" evidence="1">
    <location>
        <begin position="1"/>
        <end position="25"/>
    </location>
</feature>
<dbReference type="AlphaFoldDB" id="A0AAD6TMZ2"/>
<dbReference type="InterPro" id="IPR035979">
    <property type="entry name" value="RBD_domain_sf"/>
</dbReference>
<dbReference type="InterPro" id="IPR012677">
    <property type="entry name" value="Nucleotide-bd_a/b_plait_sf"/>
</dbReference>
<dbReference type="SUPFAM" id="SSF54928">
    <property type="entry name" value="RNA-binding domain, RBD"/>
    <property type="match status" value="2"/>
</dbReference>
<evidence type="ECO:0000313" key="3">
    <source>
        <dbReference type="Proteomes" id="UP001218188"/>
    </source>
</evidence>
<evidence type="ECO:0008006" key="4">
    <source>
        <dbReference type="Google" id="ProtNLM"/>
    </source>
</evidence>
<organism evidence="2 3">
    <name type="scientific">Mycena alexandri</name>
    <dbReference type="NCBI Taxonomy" id="1745969"/>
    <lineage>
        <taxon>Eukaryota</taxon>
        <taxon>Fungi</taxon>
        <taxon>Dikarya</taxon>
        <taxon>Basidiomycota</taxon>
        <taxon>Agaricomycotina</taxon>
        <taxon>Agaricomycetes</taxon>
        <taxon>Agaricomycetidae</taxon>
        <taxon>Agaricales</taxon>
        <taxon>Marasmiineae</taxon>
        <taxon>Mycenaceae</taxon>
        <taxon>Mycena</taxon>
    </lineage>
</organism>
<keyword evidence="3" id="KW-1185">Reference proteome</keyword>
<dbReference type="Gene3D" id="3.30.70.330">
    <property type="match status" value="2"/>
</dbReference>
<dbReference type="Proteomes" id="UP001218188">
    <property type="component" value="Unassembled WGS sequence"/>
</dbReference>
<dbReference type="GO" id="GO:0003676">
    <property type="term" value="F:nucleic acid binding"/>
    <property type="evidence" value="ECO:0007669"/>
    <property type="project" value="InterPro"/>
</dbReference>
<protein>
    <recommendedName>
        <fullName evidence="4">RNA-binding protein</fullName>
    </recommendedName>
</protein>
<reference evidence="2" key="1">
    <citation type="submission" date="2023-03" db="EMBL/GenBank/DDBJ databases">
        <title>Massive genome expansion in bonnet fungi (Mycena s.s.) driven by repeated elements and novel gene families across ecological guilds.</title>
        <authorList>
            <consortium name="Lawrence Berkeley National Laboratory"/>
            <person name="Harder C.B."/>
            <person name="Miyauchi S."/>
            <person name="Viragh M."/>
            <person name="Kuo A."/>
            <person name="Thoen E."/>
            <person name="Andreopoulos B."/>
            <person name="Lu D."/>
            <person name="Skrede I."/>
            <person name="Drula E."/>
            <person name="Henrissat B."/>
            <person name="Morin E."/>
            <person name="Kohler A."/>
            <person name="Barry K."/>
            <person name="LaButti K."/>
            <person name="Morin E."/>
            <person name="Salamov A."/>
            <person name="Lipzen A."/>
            <person name="Mereny Z."/>
            <person name="Hegedus B."/>
            <person name="Baldrian P."/>
            <person name="Stursova M."/>
            <person name="Weitz H."/>
            <person name="Taylor A."/>
            <person name="Grigoriev I.V."/>
            <person name="Nagy L.G."/>
            <person name="Martin F."/>
            <person name="Kauserud H."/>
        </authorList>
    </citation>
    <scope>NUCLEOTIDE SEQUENCE</scope>
    <source>
        <strain evidence="2">CBHHK200</strain>
    </source>
</reference>
<dbReference type="EMBL" id="JARJCM010000001">
    <property type="protein sequence ID" value="KAJ7047830.1"/>
    <property type="molecule type" value="Genomic_DNA"/>
</dbReference>
<feature type="compositionally biased region" description="Low complexity" evidence="1">
    <location>
        <begin position="1"/>
        <end position="11"/>
    </location>
</feature>
<evidence type="ECO:0000313" key="2">
    <source>
        <dbReference type="EMBL" id="KAJ7047830.1"/>
    </source>
</evidence>